<keyword evidence="3 4" id="KW-0472">Membrane</keyword>
<feature type="transmembrane region" description="Helical" evidence="5">
    <location>
        <begin position="298"/>
        <end position="317"/>
    </location>
</feature>
<dbReference type="Pfam" id="PF03323">
    <property type="entry name" value="GerA"/>
    <property type="match status" value="1"/>
</dbReference>
<dbReference type="InterPro" id="IPR050768">
    <property type="entry name" value="UPF0353/GerABKA_families"/>
</dbReference>
<accession>A0A9X3RAN6</accession>
<dbReference type="PIRSF" id="PIRSF005690">
    <property type="entry name" value="GerBA"/>
    <property type="match status" value="1"/>
</dbReference>
<protein>
    <submittedName>
        <fullName evidence="6">Spore germination protein</fullName>
    </submittedName>
</protein>
<keyword evidence="5" id="KW-1133">Transmembrane helix</keyword>
<gene>
    <name evidence="6" type="ORF">M9R61_13295</name>
</gene>
<feature type="transmembrane region" description="Helical" evidence="5">
    <location>
        <begin position="367"/>
        <end position="387"/>
    </location>
</feature>
<dbReference type="Proteomes" id="UP001152172">
    <property type="component" value="Unassembled WGS sequence"/>
</dbReference>
<dbReference type="GO" id="GO:0009847">
    <property type="term" value="P:spore germination"/>
    <property type="evidence" value="ECO:0007669"/>
    <property type="project" value="UniProtKB-UniRule"/>
</dbReference>
<evidence type="ECO:0000256" key="1">
    <source>
        <dbReference type="ARBA" id="ARBA00004141"/>
    </source>
</evidence>
<evidence type="ECO:0000256" key="5">
    <source>
        <dbReference type="SAM" id="Phobius"/>
    </source>
</evidence>
<dbReference type="AlphaFoldDB" id="A0A9X3RAN6"/>
<proteinExistence type="inferred from homology"/>
<feature type="transmembrane region" description="Helical" evidence="5">
    <location>
        <begin position="422"/>
        <end position="445"/>
    </location>
</feature>
<dbReference type="EMBL" id="JAMKBI010000009">
    <property type="protein sequence ID" value="MCZ8534286.1"/>
    <property type="molecule type" value="Genomic_DNA"/>
</dbReference>
<comment type="similarity">
    <text evidence="2 4">Belongs to the GerABKA family.</text>
</comment>
<comment type="caution">
    <text evidence="6">The sequence shown here is derived from an EMBL/GenBank/DDBJ whole genome shotgun (WGS) entry which is preliminary data.</text>
</comment>
<comment type="subcellular location">
    <subcellularLocation>
        <location evidence="4">Cell membrane</location>
    </subcellularLocation>
    <subcellularLocation>
        <location evidence="1">Membrane</location>
        <topology evidence="1">Multi-pass membrane protein</topology>
    </subcellularLocation>
</comment>
<feature type="transmembrane region" description="Helical" evidence="5">
    <location>
        <begin position="393"/>
        <end position="415"/>
    </location>
</feature>
<dbReference type="RefSeq" id="WP_269922480.1">
    <property type="nucleotide sequence ID" value="NZ_JAMKBI010000009.1"/>
</dbReference>
<reference evidence="6" key="1">
    <citation type="submission" date="2022-05" db="EMBL/GenBank/DDBJ databases">
        <authorList>
            <person name="Colautti A."/>
            <person name="Iacumin L."/>
        </authorList>
    </citation>
    <scope>NUCLEOTIDE SEQUENCE</scope>
    <source>
        <strain evidence="6">DSM 30747</strain>
    </source>
</reference>
<feature type="transmembrane region" description="Helical" evidence="5">
    <location>
        <begin position="256"/>
        <end position="277"/>
    </location>
</feature>
<evidence type="ECO:0000256" key="4">
    <source>
        <dbReference type="PIRNR" id="PIRNR005690"/>
    </source>
</evidence>
<evidence type="ECO:0000256" key="2">
    <source>
        <dbReference type="ARBA" id="ARBA00005278"/>
    </source>
</evidence>
<sequence length="498" mass="55725">MKTADLHLKEFIKSYEFLPSSLEEKTKILKKIYKNCDDIVFHPFFSKQSAYLLIFVSGLCDEEKIHEHIVRPIQHTSIVSPELPLIISHVTNITNTKILSNTLEIIDEIADGNAILFNDIENKAVSYRITSYEKRSIEEPQAESVIIGSREGFIESVSTNLSLVRRKIKTPSLKMSSMVIGTYSHTSIYISYIEGIASLQIVEDVKEKLKKLNVDAVLSNASIEEALEDNWSSPFPQVQYSERPEVVAAALLEGRVAIFIDGVPFVLMVPVTLFTLLQTPEDYTERFINGTLSRWLRYFFLMVALLAPSAYIAILTFHQEMIPTTLLLRIAQSREEIPFPAFLEALIMQVIFEVLREAGIRLPKQMGSTVSIVGTLVIGQAAIQAGLVSAPMVMIVAITGISSFLLPQYTLSIVLRWIPFPVMFLSGMLGLVGLMLGVLIIASHLCSLRSFGVSYLAPLAPNDSSLLKDVLIRVPLKFMKKRPSIYSSINPNRRNEGK</sequence>
<evidence type="ECO:0000313" key="7">
    <source>
        <dbReference type="Proteomes" id="UP001152172"/>
    </source>
</evidence>
<organism evidence="6 7">
    <name type="scientific">Psychrobacillus psychrodurans</name>
    <dbReference type="NCBI Taxonomy" id="126157"/>
    <lineage>
        <taxon>Bacteria</taxon>
        <taxon>Bacillati</taxon>
        <taxon>Bacillota</taxon>
        <taxon>Bacilli</taxon>
        <taxon>Bacillales</taxon>
        <taxon>Bacillaceae</taxon>
        <taxon>Psychrobacillus</taxon>
    </lineage>
</organism>
<keyword evidence="5" id="KW-0812">Transmembrane</keyword>
<dbReference type="PANTHER" id="PTHR22550">
    <property type="entry name" value="SPORE GERMINATION PROTEIN"/>
    <property type="match status" value="1"/>
</dbReference>
<name>A0A9X3RAN6_9BACI</name>
<dbReference type="GO" id="GO:0005886">
    <property type="term" value="C:plasma membrane"/>
    <property type="evidence" value="ECO:0007669"/>
    <property type="project" value="UniProtKB-SubCell"/>
</dbReference>
<keyword evidence="7" id="KW-1185">Reference proteome</keyword>
<dbReference type="InterPro" id="IPR004995">
    <property type="entry name" value="Spore_Ger"/>
</dbReference>
<evidence type="ECO:0000256" key="3">
    <source>
        <dbReference type="ARBA" id="ARBA00023136"/>
    </source>
</evidence>
<dbReference type="PANTHER" id="PTHR22550:SF5">
    <property type="entry name" value="LEUCINE ZIPPER PROTEIN 4"/>
    <property type="match status" value="1"/>
</dbReference>
<evidence type="ECO:0000313" key="6">
    <source>
        <dbReference type="EMBL" id="MCZ8534286.1"/>
    </source>
</evidence>